<dbReference type="FunFam" id="1.20.1250.20:FF:000003">
    <property type="entry name" value="Solute carrier family 17 member 3"/>
    <property type="match status" value="1"/>
</dbReference>
<evidence type="ECO:0000256" key="5">
    <source>
        <dbReference type="ARBA" id="ARBA00022989"/>
    </source>
</evidence>
<dbReference type="EMBL" id="JAXCGZ010003885">
    <property type="protein sequence ID" value="KAK7082812.1"/>
    <property type="molecule type" value="Genomic_DNA"/>
</dbReference>
<dbReference type="GO" id="GO:0015293">
    <property type="term" value="F:symporter activity"/>
    <property type="evidence" value="ECO:0007669"/>
    <property type="project" value="UniProtKB-KW"/>
</dbReference>
<accession>A0AAN8XEJ0</accession>
<protein>
    <recommendedName>
        <fullName evidence="8">Major facilitator superfamily (MFS) profile domain-containing protein</fullName>
    </recommendedName>
</protein>
<dbReference type="Pfam" id="PF07690">
    <property type="entry name" value="MFS_1"/>
    <property type="match status" value="1"/>
</dbReference>
<feature type="transmembrane region" description="Helical" evidence="7">
    <location>
        <begin position="193"/>
        <end position="217"/>
    </location>
</feature>
<dbReference type="AlphaFoldDB" id="A0AAN8XEJ0"/>
<feature type="transmembrane region" description="Helical" evidence="7">
    <location>
        <begin position="81"/>
        <end position="109"/>
    </location>
</feature>
<dbReference type="PROSITE" id="PS50850">
    <property type="entry name" value="MFS"/>
    <property type="match status" value="1"/>
</dbReference>
<feature type="transmembrane region" description="Helical" evidence="7">
    <location>
        <begin position="284"/>
        <end position="303"/>
    </location>
</feature>
<evidence type="ECO:0000256" key="7">
    <source>
        <dbReference type="SAM" id="Phobius"/>
    </source>
</evidence>
<keyword evidence="4" id="KW-0769">Symport</keyword>
<feature type="transmembrane region" description="Helical" evidence="7">
    <location>
        <begin position="522"/>
        <end position="541"/>
    </location>
</feature>
<keyword evidence="3 7" id="KW-0812">Transmembrane</keyword>
<reference evidence="9 10" key="1">
    <citation type="submission" date="2023-11" db="EMBL/GenBank/DDBJ databases">
        <title>Halocaridina rubra genome assembly.</title>
        <authorList>
            <person name="Smith C."/>
        </authorList>
    </citation>
    <scope>NUCLEOTIDE SEQUENCE [LARGE SCALE GENOMIC DNA]</scope>
    <source>
        <strain evidence="9">EP-1</strain>
        <tissue evidence="9">Whole</tissue>
    </source>
</reference>
<dbReference type="PANTHER" id="PTHR11662">
    <property type="entry name" value="SOLUTE CARRIER FAMILY 17"/>
    <property type="match status" value="1"/>
</dbReference>
<dbReference type="GO" id="GO:0016020">
    <property type="term" value="C:membrane"/>
    <property type="evidence" value="ECO:0007669"/>
    <property type="project" value="UniProtKB-SubCell"/>
</dbReference>
<evidence type="ECO:0000256" key="6">
    <source>
        <dbReference type="ARBA" id="ARBA00023136"/>
    </source>
</evidence>
<dbReference type="SUPFAM" id="SSF103473">
    <property type="entry name" value="MFS general substrate transporter"/>
    <property type="match status" value="1"/>
</dbReference>
<dbReference type="PANTHER" id="PTHR11662:SF399">
    <property type="entry name" value="FI19708P1-RELATED"/>
    <property type="match status" value="1"/>
</dbReference>
<feature type="transmembrane region" description="Helical" evidence="7">
    <location>
        <begin position="428"/>
        <end position="447"/>
    </location>
</feature>
<evidence type="ECO:0000256" key="3">
    <source>
        <dbReference type="ARBA" id="ARBA00022692"/>
    </source>
</evidence>
<evidence type="ECO:0000313" key="9">
    <source>
        <dbReference type="EMBL" id="KAK7082812.1"/>
    </source>
</evidence>
<comment type="caution">
    <text evidence="9">The sequence shown here is derived from an EMBL/GenBank/DDBJ whole genome shotgun (WGS) entry which is preliminary data.</text>
</comment>
<feature type="transmembrane region" description="Helical" evidence="7">
    <location>
        <begin position="254"/>
        <end position="277"/>
    </location>
</feature>
<feature type="transmembrane region" description="Helical" evidence="7">
    <location>
        <begin position="166"/>
        <end position="186"/>
    </location>
</feature>
<feature type="transmembrane region" description="Helical" evidence="7">
    <location>
        <begin position="486"/>
        <end position="510"/>
    </location>
</feature>
<dbReference type="GO" id="GO:0006820">
    <property type="term" value="P:monoatomic anion transport"/>
    <property type="evidence" value="ECO:0007669"/>
    <property type="project" value="TreeGrafter"/>
</dbReference>
<dbReference type="InterPro" id="IPR036259">
    <property type="entry name" value="MFS_trans_sf"/>
</dbReference>
<evidence type="ECO:0000313" key="10">
    <source>
        <dbReference type="Proteomes" id="UP001381693"/>
    </source>
</evidence>
<keyword evidence="10" id="KW-1185">Reference proteome</keyword>
<evidence type="ECO:0000256" key="1">
    <source>
        <dbReference type="ARBA" id="ARBA00004141"/>
    </source>
</evidence>
<evidence type="ECO:0000256" key="4">
    <source>
        <dbReference type="ARBA" id="ARBA00022847"/>
    </source>
</evidence>
<gene>
    <name evidence="9" type="ORF">SK128_019836</name>
</gene>
<keyword evidence="2" id="KW-0813">Transport</keyword>
<keyword evidence="5 7" id="KW-1133">Transmembrane helix</keyword>
<dbReference type="InterPro" id="IPR050382">
    <property type="entry name" value="MFS_Na/Anion_cotransporter"/>
</dbReference>
<name>A0AAN8XEJ0_HALRR</name>
<feature type="transmembrane region" description="Helical" evidence="7">
    <location>
        <begin position="453"/>
        <end position="474"/>
    </location>
</feature>
<sequence>MSLSCALTSVLQSLYNGTRLQISIIAWLCACHVFRSTDNENNIIISGLYMTLENLLHISDMGSKLIDEFLLKTMGWLPARIALAFFAWLGFINLYMTRINLSVIIVAMVKRNNTGANLAPCLITENRTTETSSLASENSTTVEDDTNAILMNDEDVMDWDETTQGLILASFFYGYAMTQIIGGRLAELYGSKWLFGMTVALGGVSAILSPACARIHYGVFVFLRILQGALQGGSWPAMHACIARWIPPLERPRYIGVVYFGNTLSTAITLPICSAIIDAYGWPAAFYITGSLSIIWGFFWFGFTYSTPAEHPRINRKELSYIEEAIRASGTTIDKARKFSVVPWKAIFTSMPMISIIIADTGNKWGMTLFYSHLPKYMTNVLGFSIKSNGAISSLPFAARYIGCITMSTLADWLLTRRYMSIRTARRLFSTIALWCPALMLVGAAYVGCNWKAIVSMFCVGLFFNGAITASVMVNHTDIAPNYAGTLFGISNSLSGLITFMVPVIIGVLTEGEQTIGQWQKVFWTCIPIYIITHIIFFLFCSGTVQPWNYTDEEVRKSNEENDENDQAIS</sequence>
<proteinExistence type="predicted"/>
<keyword evidence="6 7" id="KW-0472">Membrane</keyword>
<evidence type="ECO:0000259" key="8">
    <source>
        <dbReference type="PROSITE" id="PS50850"/>
    </source>
</evidence>
<organism evidence="9 10">
    <name type="scientific">Halocaridina rubra</name>
    <name type="common">Hawaiian red shrimp</name>
    <dbReference type="NCBI Taxonomy" id="373956"/>
    <lineage>
        <taxon>Eukaryota</taxon>
        <taxon>Metazoa</taxon>
        <taxon>Ecdysozoa</taxon>
        <taxon>Arthropoda</taxon>
        <taxon>Crustacea</taxon>
        <taxon>Multicrustacea</taxon>
        <taxon>Malacostraca</taxon>
        <taxon>Eumalacostraca</taxon>
        <taxon>Eucarida</taxon>
        <taxon>Decapoda</taxon>
        <taxon>Pleocyemata</taxon>
        <taxon>Caridea</taxon>
        <taxon>Atyoidea</taxon>
        <taxon>Atyidae</taxon>
        <taxon>Halocaridina</taxon>
    </lineage>
</organism>
<dbReference type="Proteomes" id="UP001381693">
    <property type="component" value="Unassembled WGS sequence"/>
</dbReference>
<dbReference type="InterPro" id="IPR011701">
    <property type="entry name" value="MFS"/>
</dbReference>
<comment type="subcellular location">
    <subcellularLocation>
        <location evidence="1">Membrane</location>
        <topology evidence="1">Multi-pass membrane protein</topology>
    </subcellularLocation>
</comment>
<dbReference type="CDD" id="cd17318">
    <property type="entry name" value="MFS_SLC17"/>
    <property type="match status" value="1"/>
</dbReference>
<dbReference type="Gene3D" id="1.20.1250.20">
    <property type="entry name" value="MFS general substrate transporter like domains"/>
    <property type="match status" value="2"/>
</dbReference>
<feature type="domain" description="Major facilitator superfamily (MFS) profile" evidence="8">
    <location>
        <begin position="86"/>
        <end position="545"/>
    </location>
</feature>
<evidence type="ECO:0000256" key="2">
    <source>
        <dbReference type="ARBA" id="ARBA00022448"/>
    </source>
</evidence>
<dbReference type="InterPro" id="IPR020846">
    <property type="entry name" value="MFS_dom"/>
</dbReference>